<reference evidence="2" key="1">
    <citation type="journal article" date="2014" name="Front. Microbiol.">
        <title>High frequency of phylogenetically diverse reductive dehalogenase-homologous genes in deep subseafloor sedimentary metagenomes.</title>
        <authorList>
            <person name="Kawai M."/>
            <person name="Futagami T."/>
            <person name="Toyoda A."/>
            <person name="Takaki Y."/>
            <person name="Nishi S."/>
            <person name="Hori S."/>
            <person name="Arai W."/>
            <person name="Tsubouchi T."/>
            <person name="Morono Y."/>
            <person name="Uchiyama I."/>
            <person name="Ito T."/>
            <person name="Fujiyama A."/>
            <person name="Inagaki F."/>
            <person name="Takami H."/>
        </authorList>
    </citation>
    <scope>NUCLEOTIDE SEQUENCE</scope>
    <source>
        <strain evidence="2">Expedition CK06-06</strain>
    </source>
</reference>
<proteinExistence type="predicted"/>
<dbReference type="AlphaFoldDB" id="X1BBM1"/>
<dbReference type="EMBL" id="BART01023507">
    <property type="protein sequence ID" value="GAG93329.1"/>
    <property type="molecule type" value="Genomic_DNA"/>
</dbReference>
<dbReference type="Pfam" id="PF03721">
    <property type="entry name" value="UDPG_MGDP_dh_N"/>
    <property type="match status" value="1"/>
</dbReference>
<dbReference type="PANTHER" id="PTHR43750:SF3">
    <property type="entry name" value="UDP-GLUCOSE 6-DEHYDROGENASE TUAD"/>
    <property type="match status" value="1"/>
</dbReference>
<dbReference type="GO" id="GO:0051287">
    <property type="term" value="F:NAD binding"/>
    <property type="evidence" value="ECO:0007669"/>
    <property type="project" value="InterPro"/>
</dbReference>
<organism evidence="2">
    <name type="scientific">marine sediment metagenome</name>
    <dbReference type="NCBI Taxonomy" id="412755"/>
    <lineage>
        <taxon>unclassified sequences</taxon>
        <taxon>metagenomes</taxon>
        <taxon>ecological metagenomes</taxon>
    </lineage>
</organism>
<dbReference type="InterPro" id="IPR036291">
    <property type="entry name" value="NAD(P)-bd_dom_sf"/>
</dbReference>
<feature type="non-terminal residue" evidence="2">
    <location>
        <position position="62"/>
    </location>
</feature>
<evidence type="ECO:0000313" key="2">
    <source>
        <dbReference type="EMBL" id="GAG93329.1"/>
    </source>
</evidence>
<name>X1BBM1_9ZZZZ</name>
<dbReference type="Gene3D" id="3.40.50.720">
    <property type="entry name" value="NAD(P)-binding Rossmann-like Domain"/>
    <property type="match status" value="1"/>
</dbReference>
<dbReference type="InterPro" id="IPR001732">
    <property type="entry name" value="UDP-Glc/GDP-Man_DH_N"/>
</dbReference>
<gene>
    <name evidence="2" type="ORF">S01H4_42743</name>
</gene>
<sequence>MYKYRVSILGTGFIGLCSAACFADKDIKVLASTHNEKKAKLINDGKAPFYEADLQEMMDVIK</sequence>
<dbReference type="PANTHER" id="PTHR43750">
    <property type="entry name" value="UDP-GLUCOSE 6-DEHYDROGENASE TUAD"/>
    <property type="match status" value="1"/>
</dbReference>
<protein>
    <recommendedName>
        <fullName evidence="1">UDP-glucose/GDP-mannose dehydrogenase N-terminal domain-containing protein</fullName>
    </recommendedName>
</protein>
<feature type="domain" description="UDP-glucose/GDP-mannose dehydrogenase N-terminal" evidence="1">
    <location>
        <begin position="5"/>
        <end position="59"/>
    </location>
</feature>
<dbReference type="SUPFAM" id="SSF51735">
    <property type="entry name" value="NAD(P)-binding Rossmann-fold domains"/>
    <property type="match status" value="1"/>
</dbReference>
<dbReference type="GO" id="GO:0016616">
    <property type="term" value="F:oxidoreductase activity, acting on the CH-OH group of donors, NAD or NADP as acceptor"/>
    <property type="evidence" value="ECO:0007669"/>
    <property type="project" value="InterPro"/>
</dbReference>
<accession>X1BBM1</accession>
<evidence type="ECO:0000259" key="1">
    <source>
        <dbReference type="Pfam" id="PF03721"/>
    </source>
</evidence>
<comment type="caution">
    <text evidence="2">The sequence shown here is derived from an EMBL/GenBank/DDBJ whole genome shotgun (WGS) entry which is preliminary data.</text>
</comment>